<dbReference type="Gene3D" id="3.30.420.80">
    <property type="entry name" value="Ribosomal protein S11"/>
    <property type="match status" value="1"/>
</dbReference>
<evidence type="ECO:0000256" key="1">
    <source>
        <dbReference type="ARBA" id="ARBA00006194"/>
    </source>
</evidence>
<dbReference type="SUPFAM" id="SSF53137">
    <property type="entry name" value="Translational machinery components"/>
    <property type="match status" value="1"/>
</dbReference>
<reference evidence="4" key="2">
    <citation type="submission" date="2022-08" db="UniProtKB">
        <authorList>
            <consortium name="EnsemblMetazoa"/>
        </authorList>
    </citation>
    <scope>IDENTIFICATION</scope>
    <source>
        <strain evidence="4">STECLA/ALBI9_A</strain>
    </source>
</reference>
<dbReference type="EnsemblMetazoa" id="AALB008525-RA">
    <property type="protein sequence ID" value="AALB008525-PA"/>
    <property type="gene ID" value="AALB008525"/>
</dbReference>
<keyword evidence="3" id="KW-0687">Ribonucleoprotein</keyword>
<dbReference type="AlphaFoldDB" id="A0A182FPQ8"/>
<keyword evidence="2" id="KW-0689">Ribosomal protein</keyword>
<dbReference type="FunFam" id="3.30.420.80:FF:000013">
    <property type="entry name" value="Mitochondrial ribosomal protein S11"/>
    <property type="match status" value="1"/>
</dbReference>
<dbReference type="VEuPathDB" id="VectorBase:AALB20_030598"/>
<dbReference type="GO" id="GO:1990904">
    <property type="term" value="C:ribonucleoprotein complex"/>
    <property type="evidence" value="ECO:0007669"/>
    <property type="project" value="UniProtKB-KW"/>
</dbReference>
<organism evidence="4 5">
    <name type="scientific">Anopheles albimanus</name>
    <name type="common">New world malaria mosquito</name>
    <dbReference type="NCBI Taxonomy" id="7167"/>
    <lineage>
        <taxon>Eukaryota</taxon>
        <taxon>Metazoa</taxon>
        <taxon>Ecdysozoa</taxon>
        <taxon>Arthropoda</taxon>
        <taxon>Hexapoda</taxon>
        <taxon>Insecta</taxon>
        <taxon>Pterygota</taxon>
        <taxon>Neoptera</taxon>
        <taxon>Endopterygota</taxon>
        <taxon>Diptera</taxon>
        <taxon>Nematocera</taxon>
        <taxon>Culicoidea</taxon>
        <taxon>Culicidae</taxon>
        <taxon>Anophelinae</taxon>
        <taxon>Anopheles</taxon>
    </lineage>
</organism>
<dbReference type="GO" id="GO:0003735">
    <property type="term" value="F:structural constituent of ribosome"/>
    <property type="evidence" value="ECO:0007669"/>
    <property type="project" value="InterPro"/>
</dbReference>
<dbReference type="GO" id="GO:0006412">
    <property type="term" value="P:translation"/>
    <property type="evidence" value="ECO:0007669"/>
    <property type="project" value="InterPro"/>
</dbReference>
<dbReference type="Proteomes" id="UP000069272">
    <property type="component" value="Chromosome 2R"/>
</dbReference>
<name>A0A182FPQ8_ANOAL</name>
<evidence type="ECO:0000313" key="4">
    <source>
        <dbReference type="EnsemblMetazoa" id="AALB008525-PA"/>
    </source>
</evidence>
<dbReference type="PANTHER" id="PTHR11759">
    <property type="entry name" value="40S RIBOSOMAL PROTEIN S14/30S RIBOSOMAL PROTEIN S11"/>
    <property type="match status" value="1"/>
</dbReference>
<proteinExistence type="inferred from homology"/>
<evidence type="ECO:0000256" key="2">
    <source>
        <dbReference type="ARBA" id="ARBA00022980"/>
    </source>
</evidence>
<protein>
    <recommendedName>
        <fullName evidence="6">28S ribosomal protein S11, mitochondrial</fullName>
    </recommendedName>
</protein>
<sequence length="234" mass="25408">SGSASCVNNWILVVATAKEPSPRAGKCTILLHQIMTFLQQFHLLASRHSAFLASNAVRTFHRSVALCKVEDRKAMLASLPSKDEGTVGERSIDIDSMIDKKVNIFPDATTPSTLFNGVPFNEIPICHIRVSPNNTIISITDAKGVPQFIRSCGIEGFKNTRKGTNIAAQATAISISSKAIERGYKTVRVTVRGLGPGRMSAIKGLEMAGLNIISITDTTPVSWNPPRPRKQRKL</sequence>
<dbReference type="Pfam" id="PF00411">
    <property type="entry name" value="Ribosomal_S11"/>
    <property type="match status" value="1"/>
</dbReference>
<dbReference type="GO" id="GO:0005840">
    <property type="term" value="C:ribosome"/>
    <property type="evidence" value="ECO:0007669"/>
    <property type="project" value="UniProtKB-KW"/>
</dbReference>
<dbReference type="STRING" id="7167.A0A182FPQ8"/>
<evidence type="ECO:0000256" key="3">
    <source>
        <dbReference type="ARBA" id="ARBA00023274"/>
    </source>
</evidence>
<accession>A0A182FPQ8</accession>
<evidence type="ECO:0008006" key="6">
    <source>
        <dbReference type="Google" id="ProtNLM"/>
    </source>
</evidence>
<evidence type="ECO:0000313" key="5">
    <source>
        <dbReference type="Proteomes" id="UP000069272"/>
    </source>
</evidence>
<reference evidence="4 5" key="1">
    <citation type="journal article" date="2017" name="G3 (Bethesda)">
        <title>The Physical Genome Mapping of Anopheles albimanus Corrected Scaffold Misassemblies and Identified Interarm Rearrangements in Genus Anopheles.</title>
        <authorList>
            <person name="Artemov G.N."/>
            <person name="Peery A.N."/>
            <person name="Jiang X."/>
            <person name="Tu Z."/>
            <person name="Stegniy V.N."/>
            <person name="Sharakhova M.V."/>
            <person name="Sharakhov I.V."/>
        </authorList>
    </citation>
    <scope>NUCLEOTIDE SEQUENCE [LARGE SCALE GENOMIC DNA]</scope>
    <source>
        <strain evidence="4 5">ALBI9_A</strain>
    </source>
</reference>
<keyword evidence="5" id="KW-1185">Reference proteome</keyword>
<dbReference type="InterPro" id="IPR001971">
    <property type="entry name" value="Ribosomal_uS11"/>
</dbReference>
<dbReference type="InterPro" id="IPR036967">
    <property type="entry name" value="Ribosomal_uS11_sf"/>
</dbReference>
<dbReference type="HAMAP" id="MF_01310">
    <property type="entry name" value="Ribosomal_uS11"/>
    <property type="match status" value="1"/>
</dbReference>
<dbReference type="VEuPathDB" id="VectorBase:AALB008525"/>
<comment type="similarity">
    <text evidence="1">Belongs to the universal ribosomal protein uS11 family.</text>
</comment>